<keyword evidence="2" id="KW-0732">Signal</keyword>
<evidence type="ECO:0000256" key="1">
    <source>
        <dbReference type="SAM" id="MobiDB-lite"/>
    </source>
</evidence>
<dbReference type="Proteomes" id="UP001057522">
    <property type="component" value="Unassembled WGS sequence"/>
</dbReference>
<feature type="chain" id="PRO_5046820397" description="Penicillin-binding protein" evidence="2">
    <location>
        <begin position="25"/>
        <end position="107"/>
    </location>
</feature>
<organism evidence="3 4">
    <name type="scientific">Helicobacter colisuis</name>
    <dbReference type="NCBI Taxonomy" id="2949739"/>
    <lineage>
        <taxon>Bacteria</taxon>
        <taxon>Pseudomonadati</taxon>
        <taxon>Campylobacterota</taxon>
        <taxon>Epsilonproteobacteria</taxon>
        <taxon>Campylobacterales</taxon>
        <taxon>Helicobacteraceae</taxon>
        <taxon>Helicobacter</taxon>
    </lineage>
</organism>
<sequence>MKSTFLKPLILSFCATALSSYLYADTFVKFRPKPKLQITPLDNFDKSLQREMQKYPKGTAFMVDARTGKIVATTPQRKQTPKPQAPKPPKKEKTPPYHMNEEYIELL</sequence>
<keyword evidence="4" id="KW-1185">Reference proteome</keyword>
<evidence type="ECO:0000313" key="3">
    <source>
        <dbReference type="EMBL" id="MCL9818735.1"/>
    </source>
</evidence>
<feature type="compositionally biased region" description="Basic and acidic residues" evidence="1">
    <location>
        <begin position="89"/>
        <end position="99"/>
    </location>
</feature>
<evidence type="ECO:0000313" key="4">
    <source>
        <dbReference type="Proteomes" id="UP001057522"/>
    </source>
</evidence>
<dbReference type="RefSeq" id="WP_250603247.1">
    <property type="nucleotide sequence ID" value="NZ_JAMOKW010000001.1"/>
</dbReference>
<accession>A0ABT0TS35</accession>
<gene>
    <name evidence="3" type="ORF">NCR95_00860</name>
</gene>
<feature type="compositionally biased region" description="Low complexity" evidence="1">
    <location>
        <begin position="73"/>
        <end position="82"/>
    </location>
</feature>
<proteinExistence type="predicted"/>
<comment type="caution">
    <text evidence="3">The sequence shown here is derived from an EMBL/GenBank/DDBJ whole genome shotgun (WGS) entry which is preliminary data.</text>
</comment>
<evidence type="ECO:0000256" key="2">
    <source>
        <dbReference type="SAM" id="SignalP"/>
    </source>
</evidence>
<name>A0ABT0TS35_9HELI</name>
<feature type="region of interest" description="Disordered" evidence="1">
    <location>
        <begin position="70"/>
        <end position="99"/>
    </location>
</feature>
<protein>
    <recommendedName>
        <fullName evidence="5">Penicillin-binding protein</fullName>
    </recommendedName>
</protein>
<dbReference type="EMBL" id="JAMOKX010000001">
    <property type="protein sequence ID" value="MCL9818735.1"/>
    <property type="molecule type" value="Genomic_DNA"/>
</dbReference>
<evidence type="ECO:0008006" key="5">
    <source>
        <dbReference type="Google" id="ProtNLM"/>
    </source>
</evidence>
<reference evidence="3" key="1">
    <citation type="submission" date="2022-06" db="EMBL/GenBank/DDBJ databases">
        <title>Helicobacter colisuis sp. nov.</title>
        <authorList>
            <person name="Papic B."/>
            <person name="Gruntar I."/>
        </authorList>
    </citation>
    <scope>NUCLEOTIDE SEQUENCE</scope>
    <source>
        <strain evidence="3">11154-15</strain>
    </source>
</reference>
<feature type="signal peptide" evidence="2">
    <location>
        <begin position="1"/>
        <end position="24"/>
    </location>
</feature>